<accession>A0A2A4FJ58</accession>
<evidence type="ECO:0000313" key="2">
    <source>
        <dbReference type="Proteomes" id="UP000217994"/>
    </source>
</evidence>
<protein>
    <submittedName>
        <fullName evidence="1">Uncharacterized protein</fullName>
    </submittedName>
</protein>
<dbReference type="AlphaFoldDB" id="A0A2A4FJ58"/>
<organism evidence="1 2">
    <name type="scientific">Burkholderia ubonensis subsp. mesacidophila</name>
    <dbReference type="NCBI Taxonomy" id="265293"/>
    <lineage>
        <taxon>Bacteria</taxon>
        <taxon>Pseudomonadati</taxon>
        <taxon>Pseudomonadota</taxon>
        <taxon>Betaproteobacteria</taxon>
        <taxon>Burkholderiales</taxon>
        <taxon>Burkholderiaceae</taxon>
        <taxon>Burkholderia</taxon>
        <taxon>Burkholderia cepacia complex</taxon>
    </lineage>
</organism>
<dbReference type="Proteomes" id="UP000217994">
    <property type="component" value="Unassembled WGS sequence"/>
</dbReference>
<dbReference type="RefSeq" id="WP_084909206.1">
    <property type="nucleotide sequence ID" value="NZ_CP020738.1"/>
</dbReference>
<evidence type="ECO:0000313" key="1">
    <source>
        <dbReference type="EMBL" id="PCE32644.1"/>
    </source>
</evidence>
<dbReference type="EMBL" id="MTZU01000024">
    <property type="protein sequence ID" value="PCE32644.1"/>
    <property type="molecule type" value="Genomic_DNA"/>
</dbReference>
<sequence length="148" mass="16430">MTLIGYHATRSGHRASLSAGVKQVTHGWNPASGGALGYGFYVIVGLSKPRALYLTGYGVATAVHPPESVDIWEVWCDTDLDRLAACAVPAGRQWSRITSDLCEDYDWLSHASERPPMEIKFNPRAYPRLRVRLNETLCVAEAEHRAFE</sequence>
<name>A0A2A4FJ58_9BURK</name>
<comment type="caution">
    <text evidence="1">The sequence shown here is derived from an EMBL/GenBank/DDBJ whole genome shotgun (WGS) entry which is preliminary data.</text>
</comment>
<proteinExistence type="predicted"/>
<gene>
    <name evidence="1" type="ORF">BZL54_08310</name>
</gene>
<reference evidence="1 2" key="1">
    <citation type="submission" date="2017-01" db="EMBL/GenBank/DDBJ databases">
        <title>Whole-Genome Shotgun Sequencing of Two beta-Proteobacterial Species in Search of the Bulgecin Biosynthetic Cluster.</title>
        <authorList>
            <person name="Horsman M.E."/>
            <person name="Marous D.R."/>
            <person name="Li R."/>
            <person name="Oliver R.A."/>
            <person name="Byun B."/>
            <person name="Emrich S.J."/>
            <person name="Boggess B."/>
            <person name="Townsend C.A."/>
            <person name="Mobashery S."/>
        </authorList>
    </citation>
    <scope>NUCLEOTIDE SEQUENCE [LARGE SCALE GENOMIC DNA]</scope>
    <source>
        <strain evidence="1 2">ATCC 31433</strain>
    </source>
</reference>
<dbReference type="GeneID" id="69006025"/>